<accession>A0A2T4LV77</accession>
<dbReference type="Proteomes" id="UP000241208">
    <property type="component" value="Unassembled WGS sequence"/>
</dbReference>
<dbReference type="AlphaFoldDB" id="A0A2T4LV77"/>
<proteinExistence type="inferred from homology"/>
<evidence type="ECO:0000256" key="1">
    <source>
        <dbReference type="ARBA" id="ARBA00006817"/>
    </source>
</evidence>
<feature type="domain" description="Activator of Hsp90 ATPase homologue 1/2-like C-terminal" evidence="2">
    <location>
        <begin position="11"/>
        <end position="124"/>
    </location>
</feature>
<evidence type="ECO:0000313" key="4">
    <source>
        <dbReference type="Proteomes" id="UP000241208"/>
    </source>
</evidence>
<dbReference type="InterPro" id="IPR023393">
    <property type="entry name" value="START-like_dom_sf"/>
</dbReference>
<dbReference type="EMBL" id="PYZR01000011">
    <property type="protein sequence ID" value="PTF67288.1"/>
    <property type="molecule type" value="Genomic_DNA"/>
</dbReference>
<name>A0A2T4LV77_9STAP</name>
<organism evidence="3 4">
    <name type="scientific">Staphylococcus cohnii</name>
    <dbReference type="NCBI Taxonomy" id="29382"/>
    <lineage>
        <taxon>Bacteria</taxon>
        <taxon>Bacillati</taxon>
        <taxon>Bacillota</taxon>
        <taxon>Bacilli</taxon>
        <taxon>Bacillales</taxon>
        <taxon>Staphylococcaceae</taxon>
        <taxon>Staphylococcus</taxon>
        <taxon>Staphylococcus cohnii species complex</taxon>
    </lineage>
</organism>
<sequence>MDIVTKMQVNVSSDQVFEAFVNPEYIGGFWFSSSSKRWEEGKTITLRYEEYNAEIDILIESIVENESIHFKWGNNHVTIELDGDDNHTIVTTTEKDIEENDVERLLGQKEGWVYMLSCLKSYLEYGNKIRGALM</sequence>
<dbReference type="Gene3D" id="3.30.530.20">
    <property type="match status" value="1"/>
</dbReference>
<protein>
    <recommendedName>
        <fullName evidence="2">Activator of Hsp90 ATPase homologue 1/2-like C-terminal domain-containing protein</fullName>
    </recommendedName>
</protein>
<gene>
    <name evidence="3" type="ORF">BUY34_01985</name>
</gene>
<comment type="similarity">
    <text evidence="1">Belongs to the AHA1 family.</text>
</comment>
<dbReference type="InterPro" id="IPR013538">
    <property type="entry name" value="ASHA1/2-like_C"/>
</dbReference>
<evidence type="ECO:0000259" key="2">
    <source>
        <dbReference type="Pfam" id="PF08327"/>
    </source>
</evidence>
<comment type="caution">
    <text evidence="3">The sequence shown here is derived from an EMBL/GenBank/DDBJ whole genome shotgun (WGS) entry which is preliminary data.</text>
</comment>
<dbReference type="RefSeq" id="WP_107383881.1">
    <property type="nucleotide sequence ID" value="NZ_CP126540.1"/>
</dbReference>
<evidence type="ECO:0000313" key="3">
    <source>
        <dbReference type="EMBL" id="PTF67288.1"/>
    </source>
</evidence>
<dbReference type="Pfam" id="PF08327">
    <property type="entry name" value="AHSA1"/>
    <property type="match status" value="1"/>
</dbReference>
<reference evidence="3 4" key="1">
    <citation type="journal article" date="2016" name="Front. Microbiol.">
        <title>Comprehensive Phylogenetic Analysis of Bovine Non-aureus Staphylococci Species Based on Whole-Genome Sequencing.</title>
        <authorList>
            <person name="Naushad S."/>
            <person name="Barkema H.W."/>
            <person name="Luby C."/>
            <person name="Condas L.A."/>
            <person name="Nobrega D.B."/>
            <person name="Carson D.A."/>
            <person name="De Buck J."/>
        </authorList>
    </citation>
    <scope>NUCLEOTIDE SEQUENCE [LARGE SCALE GENOMIC DNA]</scope>
    <source>
        <strain evidence="3 4">SNUC 3829</strain>
    </source>
</reference>
<dbReference type="STRING" id="29382.BZ166_03850"/>
<dbReference type="SUPFAM" id="SSF55961">
    <property type="entry name" value="Bet v1-like"/>
    <property type="match status" value="1"/>
</dbReference>